<accession>A0A1L7I720</accession>
<proteinExistence type="predicted"/>
<organism evidence="2 3">
    <name type="scientific">Christiangramia flava JLT2011</name>
    <dbReference type="NCBI Taxonomy" id="1229726"/>
    <lineage>
        <taxon>Bacteria</taxon>
        <taxon>Pseudomonadati</taxon>
        <taxon>Bacteroidota</taxon>
        <taxon>Flavobacteriia</taxon>
        <taxon>Flavobacteriales</taxon>
        <taxon>Flavobacteriaceae</taxon>
        <taxon>Christiangramia</taxon>
    </lineage>
</organism>
<gene>
    <name evidence="2" type="ORF">GRFL_2677</name>
</gene>
<sequence>MIDLFVLIDYFNFGQYIYSFFLFLGLSLISFGIIFFLEKKGYYKY</sequence>
<protein>
    <submittedName>
        <fullName evidence="2">Uncharacterized protein</fullName>
    </submittedName>
</protein>
<evidence type="ECO:0000313" key="2">
    <source>
        <dbReference type="EMBL" id="APU69401.1"/>
    </source>
</evidence>
<evidence type="ECO:0000256" key="1">
    <source>
        <dbReference type="SAM" id="Phobius"/>
    </source>
</evidence>
<reference evidence="2 3" key="1">
    <citation type="submission" date="2016-07" db="EMBL/GenBank/DDBJ databases">
        <title>Multi-omics approach to identify versatile polysaccharide utilization systems of a marine flavobacterium Gramella flava.</title>
        <authorList>
            <person name="Tang K."/>
        </authorList>
    </citation>
    <scope>NUCLEOTIDE SEQUENCE [LARGE SCALE GENOMIC DNA]</scope>
    <source>
        <strain evidence="2 3">JLT2011</strain>
    </source>
</reference>
<feature type="transmembrane region" description="Helical" evidence="1">
    <location>
        <begin position="16"/>
        <end position="37"/>
    </location>
</feature>
<keyword evidence="1" id="KW-0472">Membrane</keyword>
<evidence type="ECO:0000313" key="3">
    <source>
        <dbReference type="Proteomes" id="UP000186230"/>
    </source>
</evidence>
<keyword evidence="3" id="KW-1185">Reference proteome</keyword>
<dbReference type="Proteomes" id="UP000186230">
    <property type="component" value="Chromosome"/>
</dbReference>
<dbReference type="KEGG" id="gfl:GRFL_2677"/>
<dbReference type="AlphaFoldDB" id="A0A1L7I720"/>
<name>A0A1L7I720_9FLAO</name>
<dbReference type="EMBL" id="CP016359">
    <property type="protein sequence ID" value="APU69401.1"/>
    <property type="molecule type" value="Genomic_DNA"/>
</dbReference>
<keyword evidence="1" id="KW-0812">Transmembrane</keyword>
<keyword evidence="1" id="KW-1133">Transmembrane helix</keyword>